<feature type="coiled-coil region" evidence="15">
    <location>
        <begin position="220"/>
        <end position="247"/>
    </location>
</feature>
<dbReference type="CDD" id="cd22899">
    <property type="entry name" value="NarQ_sensor"/>
    <property type="match status" value="1"/>
</dbReference>
<comment type="subcellular location">
    <subcellularLocation>
        <location evidence="2">Cell inner membrane</location>
        <topology evidence="2">Multi-pass membrane protein</topology>
    </subcellularLocation>
</comment>
<dbReference type="Gene3D" id="6.10.340.10">
    <property type="match status" value="1"/>
</dbReference>
<evidence type="ECO:0000256" key="16">
    <source>
        <dbReference type="SAM" id="Phobius"/>
    </source>
</evidence>
<dbReference type="Gene3D" id="3.30.565.10">
    <property type="entry name" value="Histidine kinase-like ATPase, C-terminal domain"/>
    <property type="match status" value="1"/>
</dbReference>
<keyword evidence="5" id="KW-0597">Phosphoprotein</keyword>
<dbReference type="PROSITE" id="PS50885">
    <property type="entry name" value="HAMP"/>
    <property type="match status" value="1"/>
</dbReference>
<comment type="caution">
    <text evidence="20">The sequence shown here is derived from an EMBL/GenBank/DDBJ whole genome shotgun (WGS) entry which is preliminary data.</text>
</comment>
<dbReference type="InterPro" id="IPR029095">
    <property type="entry name" value="NarX-like_N"/>
</dbReference>
<evidence type="ECO:0000313" key="20">
    <source>
        <dbReference type="EMBL" id="MDG2950910.1"/>
    </source>
</evidence>
<dbReference type="CDD" id="cd06225">
    <property type="entry name" value="HAMP"/>
    <property type="match status" value="1"/>
</dbReference>
<protein>
    <recommendedName>
        <fullName evidence="14">Sensor protein</fullName>
        <ecNumber evidence="14">2.7.13.3</ecNumber>
    </recommendedName>
</protein>
<reference evidence="20 22" key="1">
    <citation type="submission" date="2023-03" db="EMBL/GenBank/DDBJ databases">
        <title>Classification of Bisgaard taxon 6 and taxon 10 as Exercitatus varius gen. nov., spec. nov.</title>
        <authorList>
            <person name="Christensen H."/>
        </authorList>
    </citation>
    <scope>NUCLEOTIDE SEQUENCE</scope>
    <source>
        <strain evidence="19 22">23350_01</strain>
        <strain evidence="20">86116</strain>
    </source>
</reference>
<evidence type="ECO:0000313" key="22">
    <source>
        <dbReference type="Proteomes" id="UP001216057"/>
    </source>
</evidence>
<dbReference type="GO" id="GO:0005524">
    <property type="term" value="F:ATP binding"/>
    <property type="evidence" value="ECO:0007669"/>
    <property type="project" value="UniProtKB-UniRule"/>
</dbReference>
<gene>
    <name evidence="20" type="primary">narQ</name>
    <name evidence="20" type="ORF">P7M15_10370</name>
    <name evidence="19" type="ORF">P7M32_04300</name>
</gene>
<evidence type="ECO:0000259" key="18">
    <source>
        <dbReference type="PROSITE" id="PS50885"/>
    </source>
</evidence>
<keyword evidence="12 14" id="KW-0902">Two-component regulatory system</keyword>
<dbReference type="GO" id="GO:0046983">
    <property type="term" value="F:protein dimerization activity"/>
    <property type="evidence" value="ECO:0007669"/>
    <property type="project" value="UniProtKB-UniRule"/>
</dbReference>
<evidence type="ECO:0000313" key="21">
    <source>
        <dbReference type="Proteomes" id="UP001214976"/>
    </source>
</evidence>
<dbReference type="SUPFAM" id="SSF55874">
    <property type="entry name" value="ATPase domain of HSP90 chaperone/DNA topoisomerase II/histidine kinase"/>
    <property type="match status" value="1"/>
</dbReference>
<evidence type="ECO:0000256" key="7">
    <source>
        <dbReference type="ARBA" id="ARBA00022692"/>
    </source>
</evidence>
<dbReference type="NCBIfam" id="NF008184">
    <property type="entry name" value="PRK10935.1"/>
    <property type="match status" value="1"/>
</dbReference>
<dbReference type="PANTHER" id="PTHR24421:SF10">
    <property type="entry name" value="NITRATE_NITRITE SENSOR PROTEIN NARQ"/>
    <property type="match status" value="1"/>
</dbReference>
<dbReference type="AlphaFoldDB" id="A0AAW6QFF0"/>
<dbReference type="InterPro" id="IPR003594">
    <property type="entry name" value="HATPase_dom"/>
</dbReference>
<keyword evidence="8 14" id="KW-0547">Nucleotide-binding</keyword>
<dbReference type="Proteomes" id="UP001214976">
    <property type="component" value="Unassembled WGS sequence"/>
</dbReference>
<keyword evidence="6 14" id="KW-0808">Transferase</keyword>
<evidence type="ECO:0000256" key="3">
    <source>
        <dbReference type="ARBA" id="ARBA00022475"/>
    </source>
</evidence>
<name>A0AAW6QFF0_9PAST</name>
<dbReference type="EC" id="2.7.13.3" evidence="14"/>
<dbReference type="InterPro" id="IPR016380">
    <property type="entry name" value="Sig_transdc_His_kin_NarX/NarQ"/>
</dbReference>
<dbReference type="InterPro" id="IPR011712">
    <property type="entry name" value="Sig_transdc_His_kin_sub3_dim/P"/>
</dbReference>
<dbReference type="SMART" id="SM00387">
    <property type="entry name" value="HATPase_c"/>
    <property type="match status" value="1"/>
</dbReference>
<dbReference type="Pfam" id="PF00672">
    <property type="entry name" value="HAMP"/>
    <property type="match status" value="1"/>
</dbReference>
<dbReference type="SUPFAM" id="SSF158472">
    <property type="entry name" value="HAMP domain-like"/>
    <property type="match status" value="1"/>
</dbReference>
<evidence type="ECO:0000256" key="1">
    <source>
        <dbReference type="ARBA" id="ARBA00000085"/>
    </source>
</evidence>
<dbReference type="Gene3D" id="1.20.5.1930">
    <property type="match status" value="1"/>
</dbReference>
<dbReference type="InterPro" id="IPR003660">
    <property type="entry name" value="HAMP_dom"/>
</dbReference>
<keyword evidence="10 14" id="KW-0067">ATP-binding</keyword>
<evidence type="ECO:0000259" key="17">
    <source>
        <dbReference type="PROSITE" id="PS50109"/>
    </source>
</evidence>
<feature type="domain" description="Histidine kinase" evidence="17">
    <location>
        <begin position="366"/>
        <end position="561"/>
    </location>
</feature>
<evidence type="ECO:0000256" key="13">
    <source>
        <dbReference type="ARBA" id="ARBA00023136"/>
    </source>
</evidence>
<evidence type="ECO:0000256" key="10">
    <source>
        <dbReference type="ARBA" id="ARBA00022840"/>
    </source>
</evidence>
<comment type="catalytic activity">
    <reaction evidence="1 14">
        <text>ATP + protein L-histidine = ADP + protein N-phospho-L-histidine.</text>
        <dbReference type="EC" id="2.7.13.3"/>
    </reaction>
</comment>
<dbReference type="InterPro" id="IPR050482">
    <property type="entry name" value="Sensor_HK_TwoCompSys"/>
</dbReference>
<evidence type="ECO:0000256" key="2">
    <source>
        <dbReference type="ARBA" id="ARBA00004429"/>
    </source>
</evidence>
<keyword evidence="13 14" id="KW-0472">Membrane</keyword>
<proteinExistence type="predicted"/>
<evidence type="ECO:0000256" key="12">
    <source>
        <dbReference type="ARBA" id="ARBA00023012"/>
    </source>
</evidence>
<evidence type="ECO:0000313" key="19">
    <source>
        <dbReference type="EMBL" id="MDG2945652.1"/>
    </source>
</evidence>
<dbReference type="GO" id="GO:0005886">
    <property type="term" value="C:plasma membrane"/>
    <property type="evidence" value="ECO:0007669"/>
    <property type="project" value="UniProtKB-SubCell"/>
</dbReference>
<keyword evidence="3 14" id="KW-1003">Cell membrane</keyword>
<dbReference type="InterPro" id="IPR036890">
    <property type="entry name" value="HATPase_C_sf"/>
</dbReference>
<dbReference type="Pfam" id="PF07730">
    <property type="entry name" value="HisKA_3"/>
    <property type="match status" value="1"/>
</dbReference>
<dbReference type="EMBL" id="JARQTX010000005">
    <property type="protein sequence ID" value="MDG2945652.1"/>
    <property type="molecule type" value="Genomic_DNA"/>
</dbReference>
<dbReference type="SMART" id="SM00304">
    <property type="entry name" value="HAMP"/>
    <property type="match status" value="1"/>
</dbReference>
<keyword evidence="9 14" id="KW-0418">Kinase</keyword>
<keyword evidence="15" id="KW-0175">Coiled coil</keyword>
<dbReference type="RefSeq" id="WP_317477798.1">
    <property type="nucleotide sequence ID" value="NZ_JARQTQ010000007.1"/>
</dbReference>
<feature type="domain" description="HAMP" evidence="18">
    <location>
        <begin position="175"/>
        <end position="228"/>
    </location>
</feature>
<dbReference type="InterPro" id="IPR005467">
    <property type="entry name" value="His_kinase_dom"/>
</dbReference>
<feature type="transmembrane region" description="Helical" evidence="16">
    <location>
        <begin position="148"/>
        <end position="173"/>
    </location>
</feature>
<organism evidence="20 21">
    <name type="scientific">Exercitatus varius</name>
    <dbReference type="NCBI Taxonomy" id="67857"/>
    <lineage>
        <taxon>Bacteria</taxon>
        <taxon>Pseudomonadati</taxon>
        <taxon>Pseudomonadota</taxon>
        <taxon>Gammaproteobacteria</taxon>
        <taxon>Pasteurellales</taxon>
        <taxon>Pasteurellaceae</taxon>
        <taxon>Exercitatus</taxon>
    </lineage>
</organism>
<keyword evidence="4 14" id="KW-0997">Cell inner membrane</keyword>
<accession>A0AAW6QFF0</accession>
<dbReference type="PANTHER" id="PTHR24421">
    <property type="entry name" value="NITRATE/NITRITE SENSOR PROTEIN NARX-RELATED"/>
    <property type="match status" value="1"/>
</dbReference>
<dbReference type="Pfam" id="PF02518">
    <property type="entry name" value="HATPase_c"/>
    <property type="match status" value="1"/>
</dbReference>
<dbReference type="EMBL" id="JARQTW010000019">
    <property type="protein sequence ID" value="MDG2950910.1"/>
    <property type="molecule type" value="Genomic_DNA"/>
</dbReference>
<evidence type="ECO:0000256" key="11">
    <source>
        <dbReference type="ARBA" id="ARBA00022989"/>
    </source>
</evidence>
<keyword evidence="7 16" id="KW-0812">Transmembrane</keyword>
<evidence type="ECO:0000256" key="4">
    <source>
        <dbReference type="ARBA" id="ARBA00022519"/>
    </source>
</evidence>
<dbReference type="GO" id="GO:0000155">
    <property type="term" value="F:phosphorelay sensor kinase activity"/>
    <property type="evidence" value="ECO:0007669"/>
    <property type="project" value="UniProtKB-UniRule"/>
</dbReference>
<evidence type="ECO:0000256" key="15">
    <source>
        <dbReference type="SAM" id="Coils"/>
    </source>
</evidence>
<feature type="transmembrane region" description="Helical" evidence="16">
    <location>
        <begin position="12"/>
        <end position="34"/>
    </location>
</feature>
<dbReference type="Pfam" id="PF13675">
    <property type="entry name" value="PilJ"/>
    <property type="match status" value="1"/>
</dbReference>
<dbReference type="PROSITE" id="PS50109">
    <property type="entry name" value="HIS_KIN"/>
    <property type="match status" value="1"/>
</dbReference>
<dbReference type="CDD" id="cd16917">
    <property type="entry name" value="HATPase_UhpB-NarQ-NarX-like"/>
    <property type="match status" value="1"/>
</dbReference>
<keyword evidence="11 16" id="KW-1133">Transmembrane helix</keyword>
<evidence type="ECO:0000256" key="8">
    <source>
        <dbReference type="ARBA" id="ARBA00022741"/>
    </source>
</evidence>
<dbReference type="PIRSF" id="PIRSF003167">
    <property type="entry name" value="STHK_NarX/NarQ"/>
    <property type="match status" value="1"/>
</dbReference>
<evidence type="ECO:0000256" key="6">
    <source>
        <dbReference type="ARBA" id="ARBA00022679"/>
    </source>
</evidence>
<keyword evidence="22" id="KW-1185">Reference proteome</keyword>
<dbReference type="InterPro" id="IPR042295">
    <property type="entry name" value="NarX-like_N_sf"/>
</dbReference>
<dbReference type="Proteomes" id="UP001216057">
    <property type="component" value="Unassembled WGS sequence"/>
</dbReference>
<sequence length="561" mass="63623">MNVKKSVTTRIARYLITVIIFAGIMTTFALGIMVSNRSDAEQINVSGSLRYQSYRILHNLRNYPDLLYQDLREYRKSLHSLSLSQIDTQILVPKELKSAYHDLIASWGKMEKIALERDMNAYDANLADYVSQVDRFVFALQRFAERKLIITSVVIVVSMLLIIALVASITAFVKKQVAAPLQQLTRASVQVQMRNFQHVPLDVNRSDELGNLAQAFTQMSSELSKIYSNLEERIAEKTQKLTQTNRTLSMLYHCSQALSGMDTNSEHLRGVMKNVMLTEHLRALELVLIADDTHILLGEPSENFNWQSVDVGDDNNRIGELRWQTGLPCPDPRTLENIGQMLGRSLYFSQTQRQQQQLLLMEERSIIARELHDSLAQVLSYLQIQLTLLKHNLNKDAPDAKSKSLAIIRDFEQALTGGYTQLRELLATFRLTVQEANLKLALEQVIDSLRNQTSIRMRVTCSLPSHVFNAQQLVHALQIVREAVLNAIKHSKANLIEVIAHTNEDGEQEIIIRDDGVGIPSLDEPEGHYGLRIMEERSRQLNAQLTIKNRPTGGTEVCIVL</sequence>
<evidence type="ECO:0000256" key="9">
    <source>
        <dbReference type="ARBA" id="ARBA00022777"/>
    </source>
</evidence>
<dbReference type="Gene3D" id="1.20.120.960">
    <property type="entry name" value="Histidine kinase NarX, sensor domain"/>
    <property type="match status" value="1"/>
</dbReference>
<evidence type="ECO:0000256" key="14">
    <source>
        <dbReference type="PIRNR" id="PIRNR003167"/>
    </source>
</evidence>
<evidence type="ECO:0000256" key="5">
    <source>
        <dbReference type="ARBA" id="ARBA00022553"/>
    </source>
</evidence>